<gene>
    <name evidence="9" type="ORF">EUGRSUZ_G03317</name>
</gene>
<comment type="subcellular location">
    <subcellularLocation>
        <location evidence="1">Plastid</location>
        <location evidence="1">Chloroplast membrane</location>
        <topology evidence="1">Multi-pass membrane protein</topology>
    </subcellularLocation>
</comment>
<accession>A0A059BJI2</accession>
<evidence type="ECO:0000256" key="7">
    <source>
        <dbReference type="ARBA" id="ARBA00022989"/>
    </source>
</evidence>
<evidence type="ECO:0000256" key="3">
    <source>
        <dbReference type="ARBA" id="ARBA00022528"/>
    </source>
</evidence>
<evidence type="ECO:0000256" key="1">
    <source>
        <dbReference type="ARBA" id="ARBA00004508"/>
    </source>
</evidence>
<name>A0A059BJI2_EUCGR</name>
<organism evidence="9">
    <name type="scientific">Eucalyptus grandis</name>
    <name type="common">Flooded gum</name>
    <dbReference type="NCBI Taxonomy" id="71139"/>
    <lineage>
        <taxon>Eukaryota</taxon>
        <taxon>Viridiplantae</taxon>
        <taxon>Streptophyta</taxon>
        <taxon>Embryophyta</taxon>
        <taxon>Tracheophyta</taxon>
        <taxon>Spermatophyta</taxon>
        <taxon>Magnoliopsida</taxon>
        <taxon>eudicotyledons</taxon>
        <taxon>Gunneridae</taxon>
        <taxon>Pentapetalae</taxon>
        <taxon>rosids</taxon>
        <taxon>malvids</taxon>
        <taxon>Myrtales</taxon>
        <taxon>Myrtaceae</taxon>
        <taxon>Myrtoideae</taxon>
        <taxon>Eucalypteae</taxon>
        <taxon>Eucalyptus</taxon>
    </lineage>
</organism>
<dbReference type="PANTHER" id="PTHR31620:SF8">
    <property type="entry name" value="PROTEIN RETICULATA-RELATED 4, CHLOROPLASTIC-LIKE"/>
    <property type="match status" value="1"/>
</dbReference>
<comment type="similarity">
    <text evidence="2">Belongs to the RETICULATA family.</text>
</comment>
<evidence type="ECO:0000256" key="4">
    <source>
        <dbReference type="ARBA" id="ARBA00022640"/>
    </source>
</evidence>
<keyword evidence="6" id="KW-0809">Transit peptide</keyword>
<evidence type="ECO:0000256" key="6">
    <source>
        <dbReference type="ARBA" id="ARBA00022946"/>
    </source>
</evidence>
<dbReference type="PANTHER" id="PTHR31620">
    <property type="entry name" value="PROTEIN RETICULATA-RELATED 2, CHLOROPLASTIC-RELATED"/>
    <property type="match status" value="1"/>
</dbReference>
<dbReference type="Pfam" id="PF11891">
    <property type="entry name" value="RETICULATA-like"/>
    <property type="match status" value="1"/>
</dbReference>
<keyword evidence="5" id="KW-0812">Transmembrane</keyword>
<keyword evidence="3" id="KW-0150">Chloroplast</keyword>
<evidence type="ECO:0000313" key="9">
    <source>
        <dbReference type="EMBL" id="KCW66026.1"/>
    </source>
</evidence>
<dbReference type="STRING" id="71139.A0A059BJI2"/>
<evidence type="ECO:0000256" key="8">
    <source>
        <dbReference type="ARBA" id="ARBA00023136"/>
    </source>
</evidence>
<evidence type="ECO:0000256" key="2">
    <source>
        <dbReference type="ARBA" id="ARBA00010793"/>
    </source>
</evidence>
<evidence type="ECO:0000256" key="5">
    <source>
        <dbReference type="ARBA" id="ARBA00022692"/>
    </source>
</evidence>
<dbReference type="AlphaFoldDB" id="A0A059BJI2"/>
<keyword evidence="8" id="KW-0472">Membrane</keyword>
<sequence>MLLKLVTFNFPVDAKQKQYFGCNTITVFLGTILKIVLQIGTGLTNVLINTRKFFDKTFAVEAEDVPVLSTSVAYGVYMAVSSNLRYQVLAGVIEQRILEPLLHKQKIILSAICFAVRTGNTFLGSLMWVDYARWVGIQKIRD</sequence>
<dbReference type="GO" id="GO:0031969">
    <property type="term" value="C:chloroplast membrane"/>
    <property type="evidence" value="ECO:0007669"/>
    <property type="project" value="UniProtKB-SubCell"/>
</dbReference>
<keyword evidence="4" id="KW-0934">Plastid</keyword>
<dbReference type="InParanoid" id="A0A059BJI2"/>
<keyword evidence="7" id="KW-1133">Transmembrane helix</keyword>
<dbReference type="Gramene" id="KCW66026">
    <property type="protein sequence ID" value="KCW66026"/>
    <property type="gene ID" value="EUGRSUZ_G03317"/>
</dbReference>
<proteinExistence type="inferred from homology"/>
<dbReference type="EMBL" id="KK198759">
    <property type="protein sequence ID" value="KCW66026.1"/>
    <property type="molecule type" value="Genomic_DNA"/>
</dbReference>
<protein>
    <submittedName>
        <fullName evidence="9">Uncharacterized protein</fullName>
    </submittedName>
</protein>
<dbReference type="InterPro" id="IPR021825">
    <property type="entry name" value="RETICULATA-related"/>
</dbReference>
<reference evidence="9" key="1">
    <citation type="submission" date="2013-07" db="EMBL/GenBank/DDBJ databases">
        <title>The genome of Eucalyptus grandis.</title>
        <authorList>
            <person name="Schmutz J."/>
            <person name="Hayes R."/>
            <person name="Myburg A."/>
            <person name="Tuskan G."/>
            <person name="Grattapaglia D."/>
            <person name="Rokhsar D.S."/>
        </authorList>
    </citation>
    <scope>NUCLEOTIDE SEQUENCE</scope>
    <source>
        <tissue evidence="9">Leaf extractions</tissue>
    </source>
</reference>